<reference evidence="2 3" key="1">
    <citation type="submission" date="2019-07" db="EMBL/GenBank/DDBJ databases">
        <title>Whole genome shotgun sequence of Agrococcus baldri NBRC 103055.</title>
        <authorList>
            <person name="Hosoyama A."/>
            <person name="Uohara A."/>
            <person name="Ohji S."/>
            <person name="Ichikawa N."/>
        </authorList>
    </citation>
    <scope>NUCLEOTIDE SEQUENCE [LARGE SCALE GENOMIC DNA]</scope>
    <source>
        <strain evidence="2 3">NBRC 103055</strain>
    </source>
</reference>
<dbReference type="SUPFAM" id="SSF63380">
    <property type="entry name" value="Riboflavin synthase domain-like"/>
    <property type="match status" value="1"/>
</dbReference>
<dbReference type="GO" id="GO:0016491">
    <property type="term" value="F:oxidoreductase activity"/>
    <property type="evidence" value="ECO:0007669"/>
    <property type="project" value="InterPro"/>
</dbReference>
<comment type="caution">
    <text evidence="2">The sequence shown here is derived from an EMBL/GenBank/DDBJ whole genome shotgun (WGS) entry which is preliminary data.</text>
</comment>
<dbReference type="InterPro" id="IPR017938">
    <property type="entry name" value="Riboflavin_synthase-like_b-brl"/>
</dbReference>
<dbReference type="Gene3D" id="2.40.30.10">
    <property type="entry name" value="Translation factors"/>
    <property type="match status" value="1"/>
</dbReference>
<evidence type="ECO:0000313" key="3">
    <source>
        <dbReference type="Proteomes" id="UP000321749"/>
    </source>
</evidence>
<accession>A0AA87RGQ5</accession>
<dbReference type="RefSeq" id="WP_146792689.1">
    <property type="nucleotide sequence ID" value="NZ_BJUU01000003.1"/>
</dbReference>
<dbReference type="InterPro" id="IPR017927">
    <property type="entry name" value="FAD-bd_FR_type"/>
</dbReference>
<evidence type="ECO:0000259" key="1">
    <source>
        <dbReference type="PROSITE" id="PS51384"/>
    </source>
</evidence>
<keyword evidence="3" id="KW-1185">Reference proteome</keyword>
<evidence type="ECO:0000313" key="2">
    <source>
        <dbReference type="EMBL" id="GEK79298.1"/>
    </source>
</evidence>
<dbReference type="Pfam" id="PF04954">
    <property type="entry name" value="SIP"/>
    <property type="match status" value="1"/>
</dbReference>
<protein>
    <submittedName>
        <fullName evidence="2">Siderophore-interacting protein</fullName>
    </submittedName>
</protein>
<dbReference type="PANTHER" id="PTHR30157:SF0">
    <property type="entry name" value="NADPH-DEPENDENT FERRIC-CHELATE REDUCTASE"/>
    <property type="match status" value="1"/>
</dbReference>
<dbReference type="PROSITE" id="PS51384">
    <property type="entry name" value="FAD_FR"/>
    <property type="match status" value="1"/>
</dbReference>
<dbReference type="InterPro" id="IPR013113">
    <property type="entry name" value="SIP_FAD-bd"/>
</dbReference>
<organism evidence="2 3">
    <name type="scientific">Agrococcus baldri</name>
    <dbReference type="NCBI Taxonomy" id="153730"/>
    <lineage>
        <taxon>Bacteria</taxon>
        <taxon>Bacillati</taxon>
        <taxon>Actinomycetota</taxon>
        <taxon>Actinomycetes</taxon>
        <taxon>Micrococcales</taxon>
        <taxon>Microbacteriaceae</taxon>
        <taxon>Agrococcus</taxon>
    </lineage>
</organism>
<name>A0AA87RGQ5_9MICO</name>
<gene>
    <name evidence="2" type="ORF">ABA31_06490</name>
</gene>
<feature type="domain" description="FAD-binding FR-type" evidence="1">
    <location>
        <begin position="16"/>
        <end position="155"/>
    </location>
</feature>
<dbReference type="AlphaFoldDB" id="A0AA87RGQ5"/>
<dbReference type="InterPro" id="IPR039374">
    <property type="entry name" value="SIP_fam"/>
</dbReference>
<dbReference type="Proteomes" id="UP000321749">
    <property type="component" value="Unassembled WGS sequence"/>
</dbReference>
<dbReference type="EMBL" id="BJUU01000003">
    <property type="protein sequence ID" value="GEK79298.1"/>
    <property type="molecule type" value="Genomic_DNA"/>
</dbReference>
<dbReference type="Pfam" id="PF08021">
    <property type="entry name" value="FAD_binding_9"/>
    <property type="match status" value="1"/>
</dbReference>
<dbReference type="Gene3D" id="3.40.50.80">
    <property type="entry name" value="Nucleotide-binding domain of ferredoxin-NADP reductase (FNR) module"/>
    <property type="match status" value="1"/>
</dbReference>
<dbReference type="InterPro" id="IPR039261">
    <property type="entry name" value="FNR_nucleotide-bd"/>
</dbReference>
<dbReference type="PANTHER" id="PTHR30157">
    <property type="entry name" value="FERRIC REDUCTASE, NADPH-DEPENDENT"/>
    <property type="match status" value="1"/>
</dbReference>
<dbReference type="CDD" id="cd06193">
    <property type="entry name" value="siderophore_interacting"/>
    <property type="match status" value="1"/>
</dbReference>
<sequence>MTVSLASDRAVKPVRAGVVELRVIAARRISEGFVRVTVGGDRDRLRDALTPIGHDQWARLFFPAAGQRQFELPAAGLEGWYQRLAAIPEAVRPQVRNYTIRETRDAGDELHLDVDFVVHRSAAGLVEGEAASWALRARPGDRVGMLDQGRIFSPPELGRPLLIVTDESGLPGVEGVVRSLEPGVSATVVVEIAHAEDRRPLTSEAALEERWHVRALGAVVGAAALRDLRRVDVSTDVSAYVVGEASFVLEARRMLIAAGLPKAAIDFCSYWRREPAQRHR</sequence>
<proteinExistence type="predicted"/>
<dbReference type="InterPro" id="IPR007037">
    <property type="entry name" value="SIP_rossman_dom"/>
</dbReference>